<evidence type="ECO:0000256" key="3">
    <source>
        <dbReference type="ARBA" id="ARBA00022729"/>
    </source>
</evidence>
<evidence type="ECO:0000313" key="13">
    <source>
        <dbReference type="Proteomes" id="UP000015101"/>
    </source>
</evidence>
<evidence type="ECO:0000256" key="7">
    <source>
        <dbReference type="ARBA" id="ARBA00023157"/>
    </source>
</evidence>
<dbReference type="OrthoDB" id="428111at2759"/>
<keyword evidence="5" id="KW-1133">Transmembrane helix</keyword>
<comment type="subcellular location">
    <subcellularLocation>
        <location evidence="1">Membrane</location>
        <topology evidence="1">Single-pass membrane protein</topology>
    </subcellularLocation>
</comment>
<dbReference type="InterPro" id="IPR007110">
    <property type="entry name" value="Ig-like_dom"/>
</dbReference>
<dbReference type="CDD" id="cd00096">
    <property type="entry name" value="Ig"/>
    <property type="match status" value="1"/>
</dbReference>
<keyword evidence="7" id="KW-1015">Disulfide bond</keyword>
<dbReference type="InParanoid" id="T1FYC0"/>
<dbReference type="InterPro" id="IPR036116">
    <property type="entry name" value="FN3_sf"/>
</dbReference>
<keyword evidence="13" id="KW-1185">Reference proteome</keyword>
<dbReference type="OMA" id="CRIANSE"/>
<keyword evidence="3" id="KW-0732">Signal</keyword>
<dbReference type="SUPFAM" id="SSF48726">
    <property type="entry name" value="Immunoglobulin"/>
    <property type="match status" value="3"/>
</dbReference>
<evidence type="ECO:0000256" key="8">
    <source>
        <dbReference type="ARBA" id="ARBA00023319"/>
    </source>
</evidence>
<dbReference type="Gene3D" id="2.60.40.10">
    <property type="entry name" value="Immunoglobulins"/>
    <property type="match status" value="6"/>
</dbReference>
<dbReference type="PROSITE" id="PS50835">
    <property type="entry name" value="IG_LIKE"/>
    <property type="match status" value="2"/>
</dbReference>
<dbReference type="KEGG" id="hro:HELRODRAFT_65728"/>
<dbReference type="SUPFAM" id="SSF49265">
    <property type="entry name" value="Fibronectin type III"/>
    <property type="match status" value="2"/>
</dbReference>
<dbReference type="InterPro" id="IPR013098">
    <property type="entry name" value="Ig_I-set"/>
</dbReference>
<dbReference type="SMART" id="SM00409">
    <property type="entry name" value="IG"/>
    <property type="match status" value="2"/>
</dbReference>
<keyword evidence="8" id="KW-0393">Immunoglobulin domain</keyword>
<feature type="domain" description="Ig-like" evidence="9">
    <location>
        <begin position="131"/>
        <end position="218"/>
    </location>
</feature>
<sequence>SDEGIYTCKASNQFGVAMAEANLTVFTQPTILTECMSRVTGVGRKVTFHCEFTANPQPNYYWIINDSHPILFPGTAHENVRVGNDGTLVIDPVRKEDAGHYSCRVTNEIGQSFMTAELVVKGWNFYNNPPPIITSLPFNQTLPVGEVAHIQCSASGHPVPLIRWLKNGRSLSPSSENRMKFMSSGSLTISDLTKSDSGTYMCQACSESGETTRSAYLSVESQTNHKVVFHTLPSHHHVFPNVPLTEPTIVEVYHDGVKLSWRFEALQGVTPVTSFSVEYFSHETGESWVVANDNITSKTYTVTGLKPDKTYVFFFRARNSHGFSGPSPLTAPVKTKCLSSSRFNKKKHKSFSKRFVKTRKLKTLQKQAASIAATDDESNEWVQSDSATTSNIISNSKNSNIHDIDDNIPSNTINSHVLTSLQKFTMYDVNVQPYYGEVAGVASHNVKARTLQDVPSAPPSNVLVELSDNNTVHISWDPPPRKHHNGILLGYKIFMSCSESKFNREIKVNTSMNGVYIHNIIRGMEYAIQLCAFTVVGDGARSDVHTVG</sequence>
<dbReference type="EMBL" id="KB096742">
    <property type="protein sequence ID" value="ESO02131.1"/>
    <property type="molecule type" value="Genomic_DNA"/>
</dbReference>
<dbReference type="GO" id="GO:0016020">
    <property type="term" value="C:membrane"/>
    <property type="evidence" value="ECO:0007669"/>
    <property type="project" value="UniProtKB-SubCell"/>
</dbReference>
<dbReference type="FunFam" id="2.60.40.10:FF:002430">
    <property type="entry name" value="Uncharacterized protein"/>
    <property type="match status" value="1"/>
</dbReference>
<dbReference type="Pfam" id="PF13927">
    <property type="entry name" value="Ig_3"/>
    <property type="match status" value="1"/>
</dbReference>
<dbReference type="SMART" id="SM00408">
    <property type="entry name" value="IGc2"/>
    <property type="match status" value="2"/>
</dbReference>
<dbReference type="GO" id="GO:0007399">
    <property type="term" value="P:nervous system development"/>
    <property type="evidence" value="ECO:0007669"/>
    <property type="project" value="UniProtKB-ARBA"/>
</dbReference>
<dbReference type="CDD" id="cd00063">
    <property type="entry name" value="FN3"/>
    <property type="match status" value="2"/>
</dbReference>
<evidence type="ECO:0000256" key="5">
    <source>
        <dbReference type="ARBA" id="ARBA00022989"/>
    </source>
</evidence>
<dbReference type="Pfam" id="PF00041">
    <property type="entry name" value="fn3"/>
    <property type="match status" value="2"/>
</dbReference>
<dbReference type="PANTHER" id="PTHR44170">
    <property type="entry name" value="PROTEIN SIDEKICK"/>
    <property type="match status" value="1"/>
</dbReference>
<dbReference type="FunFam" id="2.60.40.10:FF:003685">
    <property type="match status" value="1"/>
</dbReference>
<dbReference type="AlphaFoldDB" id="T1FYC0"/>
<feature type="domain" description="Fibronectin type-III" evidence="10">
    <location>
        <begin position="458"/>
        <end position="548"/>
    </location>
</feature>
<dbReference type="PANTHER" id="PTHR44170:SF60">
    <property type="entry name" value="ROUNDABOUT HOMOLOG 1"/>
    <property type="match status" value="1"/>
</dbReference>
<proteinExistence type="predicted"/>
<evidence type="ECO:0000256" key="4">
    <source>
        <dbReference type="ARBA" id="ARBA00022737"/>
    </source>
</evidence>
<dbReference type="CTD" id="20213818"/>
<dbReference type="EnsemblMetazoa" id="HelroT65728">
    <property type="protein sequence ID" value="HelroP65728"/>
    <property type="gene ID" value="HelroG65728"/>
</dbReference>
<keyword evidence="4" id="KW-0677">Repeat</keyword>
<feature type="domain" description="Fibronectin type-III" evidence="10">
    <location>
        <begin position="243"/>
        <end position="338"/>
    </location>
</feature>
<dbReference type="Pfam" id="PF07679">
    <property type="entry name" value="I-set"/>
    <property type="match status" value="1"/>
</dbReference>
<evidence type="ECO:0000259" key="10">
    <source>
        <dbReference type="PROSITE" id="PS50853"/>
    </source>
</evidence>
<evidence type="ECO:0000256" key="1">
    <source>
        <dbReference type="ARBA" id="ARBA00004167"/>
    </source>
</evidence>
<dbReference type="Proteomes" id="UP000015101">
    <property type="component" value="Unassembled WGS sequence"/>
</dbReference>
<reference evidence="13" key="1">
    <citation type="submission" date="2012-12" db="EMBL/GenBank/DDBJ databases">
        <authorList>
            <person name="Hellsten U."/>
            <person name="Grimwood J."/>
            <person name="Chapman J.A."/>
            <person name="Shapiro H."/>
            <person name="Aerts A."/>
            <person name="Otillar R.P."/>
            <person name="Terry A.Y."/>
            <person name="Boore J.L."/>
            <person name="Simakov O."/>
            <person name="Marletaz F."/>
            <person name="Cho S.-J."/>
            <person name="Edsinger-Gonzales E."/>
            <person name="Havlak P."/>
            <person name="Kuo D.-H."/>
            <person name="Larsson T."/>
            <person name="Lv J."/>
            <person name="Arendt D."/>
            <person name="Savage R."/>
            <person name="Osoegawa K."/>
            <person name="de Jong P."/>
            <person name="Lindberg D.R."/>
            <person name="Seaver E.C."/>
            <person name="Weisblat D.A."/>
            <person name="Putnam N.H."/>
            <person name="Grigoriev I.V."/>
            <person name="Rokhsar D.S."/>
        </authorList>
    </citation>
    <scope>NUCLEOTIDE SEQUENCE</scope>
</reference>
<dbReference type="RefSeq" id="XP_009019539.1">
    <property type="nucleotide sequence ID" value="XM_009021291.1"/>
</dbReference>
<evidence type="ECO:0000313" key="11">
    <source>
        <dbReference type="EMBL" id="ESO02131.1"/>
    </source>
</evidence>
<dbReference type="SMART" id="SM00060">
    <property type="entry name" value="FN3"/>
    <property type="match status" value="2"/>
</dbReference>
<dbReference type="HOGENOM" id="CLU_003227_2_0_1"/>
<dbReference type="InterPro" id="IPR036179">
    <property type="entry name" value="Ig-like_dom_sf"/>
</dbReference>
<dbReference type="STRING" id="6412.T1FYC0"/>
<dbReference type="InterPro" id="IPR003598">
    <property type="entry name" value="Ig_sub2"/>
</dbReference>
<evidence type="ECO:0000313" key="12">
    <source>
        <dbReference type="EnsemblMetazoa" id="HelroP65728"/>
    </source>
</evidence>
<dbReference type="InterPro" id="IPR013783">
    <property type="entry name" value="Ig-like_fold"/>
</dbReference>
<reference evidence="12" key="3">
    <citation type="submission" date="2015-06" db="UniProtKB">
        <authorList>
            <consortium name="EnsemblMetazoa"/>
        </authorList>
    </citation>
    <scope>IDENTIFICATION</scope>
</reference>
<dbReference type="FunFam" id="2.60.40.10:FF:000008">
    <property type="entry name" value="roundabout homolog 2 isoform X2"/>
    <property type="match status" value="1"/>
</dbReference>
<dbReference type="FunCoup" id="T1FYC0">
    <property type="interactions" value="43"/>
</dbReference>
<reference evidence="11 13" key="2">
    <citation type="journal article" date="2013" name="Nature">
        <title>Insights into bilaterian evolution from three spiralian genomes.</title>
        <authorList>
            <person name="Simakov O."/>
            <person name="Marletaz F."/>
            <person name="Cho S.J."/>
            <person name="Edsinger-Gonzales E."/>
            <person name="Havlak P."/>
            <person name="Hellsten U."/>
            <person name="Kuo D.H."/>
            <person name="Larsson T."/>
            <person name="Lv J."/>
            <person name="Arendt D."/>
            <person name="Savage R."/>
            <person name="Osoegawa K."/>
            <person name="de Jong P."/>
            <person name="Grimwood J."/>
            <person name="Chapman J.A."/>
            <person name="Shapiro H."/>
            <person name="Aerts A."/>
            <person name="Otillar R.P."/>
            <person name="Terry A.Y."/>
            <person name="Boore J.L."/>
            <person name="Grigoriev I.V."/>
            <person name="Lindberg D.R."/>
            <person name="Seaver E.C."/>
            <person name="Weisblat D.A."/>
            <person name="Putnam N.H."/>
            <person name="Rokhsar D.S."/>
        </authorList>
    </citation>
    <scope>NUCLEOTIDE SEQUENCE</scope>
</reference>
<dbReference type="PROSITE" id="PS50853">
    <property type="entry name" value="FN3"/>
    <property type="match status" value="2"/>
</dbReference>
<dbReference type="eggNOG" id="KOG4222">
    <property type="taxonomic scope" value="Eukaryota"/>
</dbReference>
<name>T1FYC0_HELRO</name>
<organism evidence="12 13">
    <name type="scientific">Helobdella robusta</name>
    <name type="common">Californian leech</name>
    <dbReference type="NCBI Taxonomy" id="6412"/>
    <lineage>
        <taxon>Eukaryota</taxon>
        <taxon>Metazoa</taxon>
        <taxon>Spiralia</taxon>
        <taxon>Lophotrochozoa</taxon>
        <taxon>Annelida</taxon>
        <taxon>Clitellata</taxon>
        <taxon>Hirudinea</taxon>
        <taxon>Rhynchobdellida</taxon>
        <taxon>Glossiphoniidae</taxon>
        <taxon>Helobdella</taxon>
    </lineage>
</organism>
<accession>T1FYC0</accession>
<evidence type="ECO:0000256" key="2">
    <source>
        <dbReference type="ARBA" id="ARBA00022692"/>
    </source>
</evidence>
<dbReference type="InterPro" id="IPR003599">
    <property type="entry name" value="Ig_sub"/>
</dbReference>
<dbReference type="InterPro" id="IPR003961">
    <property type="entry name" value="FN3_dom"/>
</dbReference>
<gene>
    <name evidence="12" type="primary">20213818</name>
    <name evidence="11" type="ORF">HELRODRAFT_65728</name>
</gene>
<keyword evidence="6" id="KW-0472">Membrane</keyword>
<feature type="domain" description="Ig-like" evidence="9">
    <location>
        <begin position="29"/>
        <end position="121"/>
    </location>
</feature>
<keyword evidence="2" id="KW-0812">Transmembrane</keyword>
<dbReference type="EMBL" id="AMQM01000802">
    <property type="status" value="NOT_ANNOTATED_CDS"/>
    <property type="molecule type" value="Genomic_DNA"/>
</dbReference>
<protein>
    <submittedName>
        <fullName evidence="11 12">Uncharacterized protein</fullName>
    </submittedName>
</protein>
<evidence type="ECO:0000256" key="6">
    <source>
        <dbReference type="ARBA" id="ARBA00023136"/>
    </source>
</evidence>
<evidence type="ECO:0000259" key="9">
    <source>
        <dbReference type="PROSITE" id="PS50835"/>
    </source>
</evidence>
<dbReference type="GeneID" id="20213818"/>